<protein>
    <submittedName>
        <fullName evidence="1">Uncharacterized protein</fullName>
    </submittedName>
</protein>
<accession>A0AAD8V478</accession>
<dbReference type="Proteomes" id="UP001230504">
    <property type="component" value="Unassembled WGS sequence"/>
</dbReference>
<sequence length="77" mass="8258">MSSMTGCVCPSSCGTPAEHLLVAGESKTKTGDQTRPCLAWICFKSLCPKPEKAGPRASAPERIEILSLLRNNWQPLG</sequence>
<dbReference type="GeneID" id="85442177"/>
<feature type="non-terminal residue" evidence="1">
    <location>
        <position position="77"/>
    </location>
</feature>
<organism evidence="1 2">
    <name type="scientific">Colletotrichum navitas</name>
    <dbReference type="NCBI Taxonomy" id="681940"/>
    <lineage>
        <taxon>Eukaryota</taxon>
        <taxon>Fungi</taxon>
        <taxon>Dikarya</taxon>
        <taxon>Ascomycota</taxon>
        <taxon>Pezizomycotina</taxon>
        <taxon>Sordariomycetes</taxon>
        <taxon>Hypocreomycetidae</taxon>
        <taxon>Glomerellales</taxon>
        <taxon>Glomerellaceae</taxon>
        <taxon>Colletotrichum</taxon>
        <taxon>Colletotrichum graminicola species complex</taxon>
    </lineage>
</organism>
<reference evidence="1" key="1">
    <citation type="submission" date="2021-06" db="EMBL/GenBank/DDBJ databases">
        <title>Comparative genomics, transcriptomics and evolutionary studies reveal genomic signatures of adaptation to plant cell wall in hemibiotrophic fungi.</title>
        <authorList>
            <consortium name="DOE Joint Genome Institute"/>
            <person name="Baroncelli R."/>
            <person name="Diaz J.F."/>
            <person name="Benocci T."/>
            <person name="Peng M."/>
            <person name="Battaglia E."/>
            <person name="Haridas S."/>
            <person name="Andreopoulos W."/>
            <person name="Labutti K."/>
            <person name="Pangilinan J."/>
            <person name="Floch G.L."/>
            <person name="Makela M.R."/>
            <person name="Henrissat B."/>
            <person name="Grigoriev I.V."/>
            <person name="Crouch J.A."/>
            <person name="De Vries R.P."/>
            <person name="Sukno S.A."/>
            <person name="Thon M.R."/>
        </authorList>
    </citation>
    <scope>NUCLEOTIDE SEQUENCE</scope>
    <source>
        <strain evidence="1">CBS 125086</strain>
    </source>
</reference>
<name>A0AAD8V478_9PEZI</name>
<dbReference type="AlphaFoldDB" id="A0AAD8V478"/>
<dbReference type="RefSeq" id="XP_060413523.1">
    <property type="nucleotide sequence ID" value="XM_060557937.1"/>
</dbReference>
<comment type="caution">
    <text evidence="1">The sequence shown here is derived from an EMBL/GenBank/DDBJ whole genome shotgun (WGS) entry which is preliminary data.</text>
</comment>
<keyword evidence="2" id="KW-1185">Reference proteome</keyword>
<dbReference type="EMBL" id="JAHLJV010000034">
    <property type="protein sequence ID" value="KAK1590011.1"/>
    <property type="molecule type" value="Genomic_DNA"/>
</dbReference>
<proteinExistence type="predicted"/>
<gene>
    <name evidence="1" type="ORF">LY79DRAFT_555583</name>
</gene>
<evidence type="ECO:0000313" key="2">
    <source>
        <dbReference type="Proteomes" id="UP001230504"/>
    </source>
</evidence>
<evidence type="ECO:0000313" key="1">
    <source>
        <dbReference type="EMBL" id="KAK1590011.1"/>
    </source>
</evidence>